<evidence type="ECO:0000256" key="9">
    <source>
        <dbReference type="ARBA" id="ARBA00023004"/>
    </source>
</evidence>
<organism evidence="14 15">
    <name type="scientific">Falsiroseomonas oleicola</name>
    <dbReference type="NCBI Taxonomy" id="2801474"/>
    <lineage>
        <taxon>Bacteria</taxon>
        <taxon>Pseudomonadati</taxon>
        <taxon>Pseudomonadota</taxon>
        <taxon>Alphaproteobacteria</taxon>
        <taxon>Acetobacterales</taxon>
        <taxon>Roseomonadaceae</taxon>
        <taxon>Falsiroseomonas</taxon>
    </lineage>
</organism>
<feature type="signal peptide" evidence="12">
    <location>
        <begin position="1"/>
        <end position="22"/>
    </location>
</feature>
<dbReference type="Pfam" id="PF09084">
    <property type="entry name" value="NMT1"/>
    <property type="match status" value="1"/>
</dbReference>
<evidence type="ECO:0000259" key="13">
    <source>
        <dbReference type="Pfam" id="PF09084"/>
    </source>
</evidence>
<comment type="function">
    <text evidence="1">Responsible for the formation of the pyrimidine heterocycle in the thiamine biosynthesis pathway. Catalyzes the formation of hydroxymethylpyrimidine phosphate (HMP-P) from histidine and pyridoxal phosphate (PLP). The protein uses PLP and the active site histidine to form HMP-P, generating an inactive enzyme. The enzyme can only undergo a single turnover, which suggests it is a suicide enzyme.</text>
</comment>
<evidence type="ECO:0000256" key="1">
    <source>
        <dbReference type="ARBA" id="ARBA00003469"/>
    </source>
</evidence>
<keyword evidence="5" id="KW-0808">Transferase</keyword>
<evidence type="ECO:0000256" key="3">
    <source>
        <dbReference type="ARBA" id="ARBA00009406"/>
    </source>
</evidence>
<comment type="caution">
    <text evidence="14">The sequence shown here is derived from an EMBL/GenBank/DDBJ whole genome shotgun (WGS) entry which is preliminary data.</text>
</comment>
<accession>A0ABS6HEI4</accession>
<comment type="pathway">
    <text evidence="2">Cofactor biosynthesis; thiamine diphosphate biosynthesis.</text>
</comment>
<name>A0ABS6HEI4_9PROT</name>
<evidence type="ECO:0000256" key="12">
    <source>
        <dbReference type="SAM" id="SignalP"/>
    </source>
</evidence>
<dbReference type="InterPro" id="IPR015168">
    <property type="entry name" value="SsuA/THI5"/>
</dbReference>
<comment type="similarity">
    <text evidence="3">Belongs to the NMT1/THI5 family.</text>
</comment>
<comment type="subunit">
    <text evidence="4">Homodimer.</text>
</comment>
<evidence type="ECO:0000256" key="11">
    <source>
        <dbReference type="ARBA" id="ARBA00048179"/>
    </source>
</evidence>
<dbReference type="PANTHER" id="PTHR31528:SF1">
    <property type="entry name" value="4-AMINO-5-HYDROXYMETHYL-2-METHYLPYRIMIDINE PHOSPHATE SYNTHASE THI11-RELATED"/>
    <property type="match status" value="1"/>
</dbReference>
<evidence type="ECO:0000256" key="7">
    <source>
        <dbReference type="ARBA" id="ARBA00022898"/>
    </source>
</evidence>
<evidence type="ECO:0000256" key="6">
    <source>
        <dbReference type="ARBA" id="ARBA00022723"/>
    </source>
</evidence>
<sequence length="341" mass="36379">MPTPRRTLLAAAGGLLAAPNLARGQAALTPIKFSLDWAFQGPQAPYLLALERGYFREEGLDVTMDRGFGAGDVPVKVASGAYQFGVGDVSAVMRLRLTQPGTDLICPFMLAQGSPLSAITLRRTGIRTPKDLEGRKLAAPETDGGRQFFPAFARATGIDVSKITWITVTPPLREPMLARGDADAITGFETSGVFSLRALNIPQADILVMRYSNFGVALLSTGLQVRKSYAEANPAVVTGMIRAIIRGHADAWAEPDAAIAALVKRDPTAPVALEKARLIANFEFIRTPDVLSGGYGNLPTPRVQASIETIRTAFNISASLSAGDFYTPAYLPPADQLRLPA</sequence>
<dbReference type="EMBL" id="JAERQM010000012">
    <property type="protein sequence ID" value="MBU8547104.1"/>
    <property type="molecule type" value="Genomic_DNA"/>
</dbReference>
<evidence type="ECO:0000256" key="10">
    <source>
        <dbReference type="ARBA" id="ARBA00033171"/>
    </source>
</evidence>
<feature type="domain" description="SsuA/THI5-like" evidence="13">
    <location>
        <begin position="44"/>
        <end position="258"/>
    </location>
</feature>
<evidence type="ECO:0000313" key="14">
    <source>
        <dbReference type="EMBL" id="MBU8547104.1"/>
    </source>
</evidence>
<dbReference type="Proteomes" id="UP000689967">
    <property type="component" value="Unassembled WGS sequence"/>
</dbReference>
<dbReference type="PANTHER" id="PTHR31528">
    <property type="entry name" value="4-AMINO-5-HYDROXYMETHYL-2-METHYLPYRIMIDINE PHOSPHATE SYNTHASE THI11-RELATED"/>
    <property type="match status" value="1"/>
</dbReference>
<keyword evidence="9" id="KW-0408">Iron</keyword>
<keyword evidence="6" id="KW-0479">Metal-binding</keyword>
<evidence type="ECO:0000256" key="2">
    <source>
        <dbReference type="ARBA" id="ARBA00004948"/>
    </source>
</evidence>
<keyword evidence="12" id="KW-0732">Signal</keyword>
<keyword evidence="8" id="KW-0784">Thiamine biosynthesis</keyword>
<evidence type="ECO:0000256" key="8">
    <source>
        <dbReference type="ARBA" id="ARBA00022977"/>
    </source>
</evidence>
<dbReference type="InterPro" id="IPR027939">
    <property type="entry name" value="NMT1/THI5"/>
</dbReference>
<feature type="chain" id="PRO_5045954125" description="Thiamine pyrimidine synthase" evidence="12">
    <location>
        <begin position="23"/>
        <end position="341"/>
    </location>
</feature>
<evidence type="ECO:0000256" key="5">
    <source>
        <dbReference type="ARBA" id="ARBA00022679"/>
    </source>
</evidence>
<gene>
    <name evidence="14" type="ORF">JJQ90_25530</name>
</gene>
<comment type="catalytic activity">
    <reaction evidence="11">
        <text>N(6)-(pyridoxal phosphate)-L-lysyl-[4-amino-5-hydroxymethyl-2-methylpyrimidine phosphate synthase] + L-histidyl-[4-amino-5-hydroxymethyl-2-methylpyrimidine phosphate synthase] + 2 Fe(3+) + 4 H2O = L-lysyl-[4-amino-5-hydroxymethyl-2-methylpyrimidine phosphate synthase] + (2S)-2-amino-5-hydroxy-4-oxopentanoyl-[4-amino-5-hydroxymethyl-2-methylpyrimidine phosphate synthase] + 4-amino-2-methyl-5-(phosphooxymethyl)pyrimidine + 3-oxopropanoate + 2 Fe(2+) + 2 H(+)</text>
        <dbReference type="Rhea" id="RHEA:65756"/>
        <dbReference type="Rhea" id="RHEA-COMP:16892"/>
        <dbReference type="Rhea" id="RHEA-COMP:16893"/>
        <dbReference type="Rhea" id="RHEA-COMP:16894"/>
        <dbReference type="Rhea" id="RHEA-COMP:16895"/>
        <dbReference type="ChEBI" id="CHEBI:15377"/>
        <dbReference type="ChEBI" id="CHEBI:15378"/>
        <dbReference type="ChEBI" id="CHEBI:29033"/>
        <dbReference type="ChEBI" id="CHEBI:29034"/>
        <dbReference type="ChEBI" id="CHEBI:29969"/>
        <dbReference type="ChEBI" id="CHEBI:29979"/>
        <dbReference type="ChEBI" id="CHEBI:33190"/>
        <dbReference type="ChEBI" id="CHEBI:58354"/>
        <dbReference type="ChEBI" id="CHEBI:143915"/>
        <dbReference type="ChEBI" id="CHEBI:157692"/>
    </reaction>
    <physiologicalReaction direction="left-to-right" evidence="11">
        <dbReference type="Rhea" id="RHEA:65757"/>
    </physiologicalReaction>
</comment>
<evidence type="ECO:0000256" key="4">
    <source>
        <dbReference type="ARBA" id="ARBA00011738"/>
    </source>
</evidence>
<protein>
    <recommendedName>
        <fullName evidence="10">Thiamine pyrimidine synthase</fullName>
    </recommendedName>
</protein>
<proteinExistence type="inferred from homology"/>
<reference evidence="14 15" key="1">
    <citation type="submission" date="2021-01" db="EMBL/GenBank/DDBJ databases">
        <title>Roseomonas sp. nov, a bacterium isolated from an oil production mixture in Yumen Oilfield.</title>
        <authorList>
            <person name="Wu D."/>
        </authorList>
    </citation>
    <scope>NUCLEOTIDE SEQUENCE [LARGE SCALE GENOMIC DNA]</scope>
    <source>
        <strain evidence="14 15">ROY-5-3</strain>
    </source>
</reference>
<keyword evidence="15" id="KW-1185">Reference proteome</keyword>
<dbReference type="RefSeq" id="WP_216879132.1">
    <property type="nucleotide sequence ID" value="NZ_JAERQM010000012.1"/>
</dbReference>
<evidence type="ECO:0000313" key="15">
    <source>
        <dbReference type="Proteomes" id="UP000689967"/>
    </source>
</evidence>
<keyword evidence="7" id="KW-0663">Pyridoxal phosphate</keyword>